<evidence type="ECO:0000256" key="1">
    <source>
        <dbReference type="SAM" id="Coils"/>
    </source>
</evidence>
<keyword evidence="4" id="KW-1185">Reference proteome</keyword>
<gene>
    <name evidence="3" type="ORF">B0H17DRAFT_1094379</name>
</gene>
<evidence type="ECO:0000313" key="3">
    <source>
        <dbReference type="EMBL" id="KAJ7661255.1"/>
    </source>
</evidence>
<feature type="compositionally biased region" description="Pro residues" evidence="2">
    <location>
        <begin position="267"/>
        <end position="278"/>
    </location>
</feature>
<comment type="caution">
    <text evidence="3">The sequence shown here is derived from an EMBL/GenBank/DDBJ whole genome shotgun (WGS) entry which is preliminary data.</text>
</comment>
<protein>
    <submittedName>
        <fullName evidence="3">Uncharacterized protein</fullName>
    </submittedName>
</protein>
<evidence type="ECO:0000313" key="4">
    <source>
        <dbReference type="Proteomes" id="UP001221757"/>
    </source>
</evidence>
<reference evidence="3" key="1">
    <citation type="submission" date="2023-03" db="EMBL/GenBank/DDBJ databases">
        <title>Massive genome expansion in bonnet fungi (Mycena s.s.) driven by repeated elements and novel gene families across ecological guilds.</title>
        <authorList>
            <consortium name="Lawrence Berkeley National Laboratory"/>
            <person name="Harder C.B."/>
            <person name="Miyauchi S."/>
            <person name="Viragh M."/>
            <person name="Kuo A."/>
            <person name="Thoen E."/>
            <person name="Andreopoulos B."/>
            <person name="Lu D."/>
            <person name="Skrede I."/>
            <person name="Drula E."/>
            <person name="Henrissat B."/>
            <person name="Morin E."/>
            <person name="Kohler A."/>
            <person name="Barry K."/>
            <person name="LaButti K."/>
            <person name="Morin E."/>
            <person name="Salamov A."/>
            <person name="Lipzen A."/>
            <person name="Mereny Z."/>
            <person name="Hegedus B."/>
            <person name="Baldrian P."/>
            <person name="Stursova M."/>
            <person name="Weitz H."/>
            <person name="Taylor A."/>
            <person name="Grigoriev I.V."/>
            <person name="Nagy L.G."/>
            <person name="Martin F."/>
            <person name="Kauserud H."/>
        </authorList>
    </citation>
    <scope>NUCLEOTIDE SEQUENCE</scope>
    <source>
        <strain evidence="3">CBHHK067</strain>
    </source>
</reference>
<organism evidence="3 4">
    <name type="scientific">Mycena rosella</name>
    <name type="common">Pink bonnet</name>
    <name type="synonym">Agaricus rosellus</name>
    <dbReference type="NCBI Taxonomy" id="1033263"/>
    <lineage>
        <taxon>Eukaryota</taxon>
        <taxon>Fungi</taxon>
        <taxon>Dikarya</taxon>
        <taxon>Basidiomycota</taxon>
        <taxon>Agaricomycotina</taxon>
        <taxon>Agaricomycetes</taxon>
        <taxon>Agaricomycetidae</taxon>
        <taxon>Agaricales</taxon>
        <taxon>Marasmiineae</taxon>
        <taxon>Mycenaceae</taxon>
        <taxon>Mycena</taxon>
    </lineage>
</organism>
<sequence length="499" mass="56491">MLSFRRAFSVNPAVLAPGHPYSFDSAGKSCQVSFFEFRAMGPPTSSFGYAGDVYVDLTPGAHALYWRDRHGRGPGQWRRWTALLLDRVPLYKYLITHPWADDPQESDLYLWVDPHGVTWTSRAEICASRVLMIQKAVATIKPGERHPDVEALVSEILMKMIEAEDQTTLPPIQDKRDRYSGTSPQLPSLSRSIAEQRERSHSSGSRPSPPETHFRPREPLPSPSNSPSARRRTLPSPVHFGPGPSSTKRPPSPLYTPSHYPRHPARIRPPSPPPPPASDPRHPHPITTAEPFHRQAPTPYPDYPVAGPSNPRAQESPPPPPPLNPHPGATEQELRESFAWNEMQRAQYAEAHFKRELRLKNRELSKFKKKEKDVISMSFMYQKKEQELMEALASVEQRSHAELEEQRAAVRAAQRKVEEAEQQTRDEARELRRLEEALSEARKEINELKSCKLVKAHCLPHEACTSPIDADMVEAENGGLKEEMTRMSAARNRPPSREL</sequence>
<feature type="compositionally biased region" description="Polar residues" evidence="2">
    <location>
        <begin position="180"/>
        <end position="193"/>
    </location>
</feature>
<feature type="coiled-coil region" evidence="1">
    <location>
        <begin position="400"/>
        <end position="451"/>
    </location>
</feature>
<feature type="compositionally biased region" description="Pro residues" evidence="2">
    <location>
        <begin position="316"/>
        <end position="325"/>
    </location>
</feature>
<dbReference type="Proteomes" id="UP001221757">
    <property type="component" value="Unassembled WGS sequence"/>
</dbReference>
<dbReference type="AlphaFoldDB" id="A0AAD7CW73"/>
<proteinExistence type="predicted"/>
<dbReference type="EMBL" id="JARKIE010000250">
    <property type="protein sequence ID" value="KAJ7661255.1"/>
    <property type="molecule type" value="Genomic_DNA"/>
</dbReference>
<accession>A0AAD7CW73</accession>
<name>A0AAD7CW73_MYCRO</name>
<feature type="region of interest" description="Disordered" evidence="2">
    <location>
        <begin position="167"/>
        <end position="341"/>
    </location>
</feature>
<evidence type="ECO:0000256" key="2">
    <source>
        <dbReference type="SAM" id="MobiDB-lite"/>
    </source>
</evidence>
<keyword evidence="1" id="KW-0175">Coiled coil</keyword>